<feature type="domain" description="Chitin-binding type-1" evidence="10">
    <location>
        <begin position="67"/>
        <end position="111"/>
    </location>
</feature>
<keyword evidence="13" id="KW-1185">Reference proteome</keyword>
<dbReference type="GO" id="GO:0016810">
    <property type="term" value="F:hydrolase activity, acting on carbon-nitrogen (but not peptide) bonds"/>
    <property type="evidence" value="ECO:0007669"/>
    <property type="project" value="InterPro"/>
</dbReference>
<evidence type="ECO:0000256" key="1">
    <source>
        <dbReference type="ARBA" id="ARBA00001941"/>
    </source>
</evidence>
<feature type="compositionally biased region" description="Low complexity" evidence="9">
    <location>
        <begin position="527"/>
        <end position="552"/>
    </location>
</feature>
<feature type="domain" description="NodB homology" evidence="11">
    <location>
        <begin position="145"/>
        <end position="339"/>
    </location>
</feature>
<feature type="disulfide bond" evidence="8">
    <location>
        <begin position="386"/>
        <end position="400"/>
    </location>
</feature>
<gene>
    <name evidence="12" type="ORF">K444DRAFT_582289</name>
</gene>
<dbReference type="Gene3D" id="3.30.60.10">
    <property type="entry name" value="Endochitinase-like"/>
    <property type="match status" value="4"/>
</dbReference>
<dbReference type="InterPro" id="IPR001002">
    <property type="entry name" value="Chitin-bd_1"/>
</dbReference>
<evidence type="ECO:0000313" key="13">
    <source>
        <dbReference type="Proteomes" id="UP000235371"/>
    </source>
</evidence>
<keyword evidence="6" id="KW-0119">Carbohydrate metabolism</keyword>
<evidence type="ECO:0000256" key="4">
    <source>
        <dbReference type="ARBA" id="ARBA00022729"/>
    </source>
</evidence>
<evidence type="ECO:0000259" key="11">
    <source>
        <dbReference type="PROSITE" id="PS51677"/>
    </source>
</evidence>
<feature type="domain" description="Chitin-binding type-1" evidence="10">
    <location>
        <begin position="369"/>
        <end position="413"/>
    </location>
</feature>
<dbReference type="CDD" id="cd11618">
    <property type="entry name" value="ChtBD1_1"/>
    <property type="match status" value="3"/>
</dbReference>
<evidence type="ECO:0000256" key="9">
    <source>
        <dbReference type="SAM" id="MobiDB-lite"/>
    </source>
</evidence>
<name>A0A2J6TP75_9HELO</name>
<keyword evidence="3" id="KW-0479">Metal-binding</keyword>
<keyword evidence="2 8" id="KW-0147">Chitin-binding</keyword>
<feature type="disulfide bond" evidence="8">
    <location>
        <begin position="372"/>
        <end position="387"/>
    </location>
</feature>
<feature type="disulfide bond" evidence="8">
    <location>
        <begin position="82"/>
        <end position="96"/>
    </location>
</feature>
<comment type="cofactor">
    <cofactor evidence="1">
        <name>Co(2+)</name>
        <dbReference type="ChEBI" id="CHEBI:48828"/>
    </cofactor>
</comment>
<comment type="caution">
    <text evidence="8">Lacks conserved residue(s) required for the propagation of feature annotation.</text>
</comment>
<keyword evidence="5" id="KW-0378">Hydrolase</keyword>
<feature type="disulfide bond" evidence="8">
    <location>
        <begin position="578"/>
        <end position="592"/>
    </location>
</feature>
<dbReference type="STRING" id="1095630.A0A2J6TP75"/>
<dbReference type="SUPFAM" id="SSF88713">
    <property type="entry name" value="Glycoside hydrolase/deacetylase"/>
    <property type="match status" value="1"/>
</dbReference>
<dbReference type="InterPro" id="IPR018371">
    <property type="entry name" value="Chitin-binding_1_CS"/>
</dbReference>
<dbReference type="Pfam" id="PF01522">
    <property type="entry name" value="Polysacc_deac_1"/>
    <property type="match status" value="1"/>
</dbReference>
<evidence type="ECO:0000256" key="8">
    <source>
        <dbReference type="PROSITE-ProRule" id="PRU00261"/>
    </source>
</evidence>
<evidence type="ECO:0000256" key="2">
    <source>
        <dbReference type="ARBA" id="ARBA00022669"/>
    </source>
</evidence>
<feature type="region of interest" description="Disordered" evidence="9">
    <location>
        <begin position="524"/>
        <end position="552"/>
    </location>
</feature>
<feature type="disulfide bond" evidence="8">
    <location>
        <begin position="499"/>
        <end position="513"/>
    </location>
</feature>
<feature type="domain" description="Chitin-binding type-1" evidence="10">
    <location>
        <begin position="482"/>
        <end position="526"/>
    </location>
</feature>
<evidence type="ECO:0000259" key="10">
    <source>
        <dbReference type="PROSITE" id="PS50941"/>
    </source>
</evidence>
<dbReference type="SMART" id="SM00270">
    <property type="entry name" value="ChtBD1"/>
    <property type="match status" value="4"/>
</dbReference>
<evidence type="ECO:0000313" key="12">
    <source>
        <dbReference type="EMBL" id="PMD64814.1"/>
    </source>
</evidence>
<dbReference type="GO" id="GO:0008061">
    <property type="term" value="F:chitin binding"/>
    <property type="evidence" value="ECO:0007669"/>
    <property type="project" value="UniProtKB-UniRule"/>
</dbReference>
<dbReference type="Pfam" id="PF00187">
    <property type="entry name" value="Chitin_bind_1"/>
    <property type="match status" value="1"/>
</dbReference>
<dbReference type="InParanoid" id="A0A2J6TP75"/>
<dbReference type="FunCoup" id="A0A2J6TP75">
    <property type="interactions" value="54"/>
</dbReference>
<keyword evidence="7" id="KW-0170">Cobalt</keyword>
<protein>
    <submittedName>
        <fullName evidence="12">Carbohydrate esterase family 4 protein</fullName>
    </submittedName>
</protein>
<feature type="domain" description="Chitin-binding type-1" evidence="10">
    <location>
        <begin position="559"/>
        <end position="606"/>
    </location>
</feature>
<dbReference type="PROSITE" id="PS00026">
    <property type="entry name" value="CHIT_BIND_I_1"/>
    <property type="match status" value="1"/>
</dbReference>
<accession>A0A2J6TP75</accession>
<dbReference type="Proteomes" id="UP000235371">
    <property type="component" value="Unassembled WGS sequence"/>
</dbReference>
<dbReference type="CDD" id="cd00035">
    <property type="entry name" value="ChtBD1"/>
    <property type="match status" value="1"/>
</dbReference>
<feature type="disulfide bond" evidence="8">
    <location>
        <begin position="77"/>
        <end position="89"/>
    </location>
</feature>
<sequence length="606" mass="62934">MKYTTLVVAAIASIAGAHSDPRDVHAGIPKMLGGRKFMAELRAEKALPEALKVKKREPDVQRQISTNGQCGPSFGHCPAGQCCSIEGWCGTGIDYCAAPDCQFLYGPACDANTVPSGASTAGIARPALGTVPYGGAGIYDCAVAGDVAFTFDDGPYTYTSDLLDKLKVYSAKATFMITGNNLGKGPIDSTPQWNALIKRMIAEGHQIASHTWSHQNLTSLDATHFNQQMIYNEMAFNNILGYFPTYMRPPYSECNSSCGARLKTLGYHVTYFDLDTEGYLNDDPTLIQNSKNIWDAAINPSNSATTSWLEIEHDIHYQTVYNLTDYILASMYSHGYKSVTVGECLGDPAANWYRSGNASAPPPQSVSTDGTCSATTTCLGSTFGNCCSSAGWCGSTSAYCGTGCQPASGTCGTSSSSSTTSKSTTSVKSTSSTIKTTSSSIKTTSSSIKTSSSTVKTTSNTSKTTSSKTSSTSSASQAISTDGTCGTTITCIGSTFGNCCSQYGFCGSTSAYCGTGCNPVGGTCSGSSTSTKPTTTTSKTTTSTKSSTSPTSTLKVSSDGTCAGTTGFTCLGSTYGNCCSQYGWCGSTSAYCLTSGGCQAGFGTCN</sequence>
<evidence type="ECO:0000256" key="6">
    <source>
        <dbReference type="ARBA" id="ARBA00023277"/>
    </source>
</evidence>
<dbReference type="PROSITE" id="PS50941">
    <property type="entry name" value="CHIT_BIND_I_2"/>
    <property type="match status" value="4"/>
</dbReference>
<dbReference type="GO" id="GO:0046872">
    <property type="term" value="F:metal ion binding"/>
    <property type="evidence" value="ECO:0007669"/>
    <property type="project" value="UniProtKB-KW"/>
</dbReference>
<feature type="region of interest" description="Disordered" evidence="9">
    <location>
        <begin position="451"/>
        <end position="482"/>
    </location>
</feature>
<dbReference type="AlphaFoldDB" id="A0A2J6TP75"/>
<dbReference type="SUPFAM" id="SSF57016">
    <property type="entry name" value="Plant lectins/antimicrobial peptides"/>
    <property type="match status" value="4"/>
</dbReference>
<dbReference type="InterPro" id="IPR002509">
    <property type="entry name" value="NODB_dom"/>
</dbReference>
<dbReference type="InterPro" id="IPR036861">
    <property type="entry name" value="Endochitinase-like_sf"/>
</dbReference>
<dbReference type="PANTHER" id="PTHR46471">
    <property type="entry name" value="CHITIN DEACETYLASE"/>
    <property type="match status" value="1"/>
</dbReference>
<dbReference type="CDD" id="cd10951">
    <property type="entry name" value="CE4_ClCDA_like"/>
    <property type="match status" value="1"/>
</dbReference>
<dbReference type="InterPro" id="IPR011330">
    <property type="entry name" value="Glyco_hydro/deAcase_b/a-brl"/>
</dbReference>
<keyword evidence="8" id="KW-1015">Disulfide bond</keyword>
<feature type="disulfide bond" evidence="8">
    <location>
        <begin position="485"/>
        <end position="500"/>
    </location>
</feature>
<keyword evidence="4" id="KW-0732">Signal</keyword>
<dbReference type="RefSeq" id="XP_024741718.1">
    <property type="nucleotide sequence ID" value="XM_024877787.1"/>
</dbReference>
<dbReference type="EMBL" id="KZ613747">
    <property type="protein sequence ID" value="PMD64814.1"/>
    <property type="molecule type" value="Genomic_DNA"/>
</dbReference>
<dbReference type="GeneID" id="36585864"/>
<dbReference type="PROSITE" id="PS51677">
    <property type="entry name" value="NODB"/>
    <property type="match status" value="1"/>
</dbReference>
<organism evidence="12 13">
    <name type="scientific">Hyaloscypha bicolor E</name>
    <dbReference type="NCBI Taxonomy" id="1095630"/>
    <lineage>
        <taxon>Eukaryota</taxon>
        <taxon>Fungi</taxon>
        <taxon>Dikarya</taxon>
        <taxon>Ascomycota</taxon>
        <taxon>Pezizomycotina</taxon>
        <taxon>Leotiomycetes</taxon>
        <taxon>Helotiales</taxon>
        <taxon>Hyaloscyphaceae</taxon>
        <taxon>Hyaloscypha</taxon>
        <taxon>Hyaloscypha bicolor</taxon>
    </lineage>
</organism>
<dbReference type="PANTHER" id="PTHR46471:SF2">
    <property type="entry name" value="CHITIN DEACETYLASE-RELATED"/>
    <property type="match status" value="1"/>
</dbReference>
<evidence type="ECO:0000256" key="7">
    <source>
        <dbReference type="ARBA" id="ARBA00023285"/>
    </source>
</evidence>
<reference evidence="12 13" key="1">
    <citation type="submission" date="2016-04" db="EMBL/GenBank/DDBJ databases">
        <title>A degradative enzymes factory behind the ericoid mycorrhizal symbiosis.</title>
        <authorList>
            <consortium name="DOE Joint Genome Institute"/>
            <person name="Martino E."/>
            <person name="Morin E."/>
            <person name="Grelet G."/>
            <person name="Kuo A."/>
            <person name="Kohler A."/>
            <person name="Daghino S."/>
            <person name="Barry K."/>
            <person name="Choi C."/>
            <person name="Cichocki N."/>
            <person name="Clum A."/>
            <person name="Copeland A."/>
            <person name="Hainaut M."/>
            <person name="Haridas S."/>
            <person name="Labutti K."/>
            <person name="Lindquist E."/>
            <person name="Lipzen A."/>
            <person name="Khouja H.-R."/>
            <person name="Murat C."/>
            <person name="Ohm R."/>
            <person name="Olson A."/>
            <person name="Spatafora J."/>
            <person name="Veneault-Fourrey C."/>
            <person name="Henrissat B."/>
            <person name="Grigoriev I."/>
            <person name="Martin F."/>
            <person name="Perotto S."/>
        </authorList>
    </citation>
    <scope>NUCLEOTIDE SEQUENCE [LARGE SCALE GENOMIC DNA]</scope>
    <source>
        <strain evidence="12 13">E</strain>
    </source>
</reference>
<evidence type="ECO:0000256" key="3">
    <source>
        <dbReference type="ARBA" id="ARBA00022723"/>
    </source>
</evidence>
<evidence type="ECO:0000256" key="5">
    <source>
        <dbReference type="ARBA" id="ARBA00022801"/>
    </source>
</evidence>
<dbReference type="Gene3D" id="3.20.20.370">
    <property type="entry name" value="Glycoside hydrolase/deacetylase"/>
    <property type="match status" value="1"/>
</dbReference>
<dbReference type="GO" id="GO:0005975">
    <property type="term" value="P:carbohydrate metabolic process"/>
    <property type="evidence" value="ECO:0007669"/>
    <property type="project" value="InterPro"/>
</dbReference>
<proteinExistence type="predicted"/>
<dbReference type="OrthoDB" id="407355at2759"/>